<feature type="binding site" evidence="3">
    <location>
        <position position="363"/>
    </location>
    <ligand>
        <name>CTP</name>
        <dbReference type="ChEBI" id="CHEBI:37563"/>
    </ligand>
</feature>
<dbReference type="InterPro" id="IPR003382">
    <property type="entry name" value="Flavoprotein"/>
</dbReference>
<dbReference type="UniPathway" id="UPA00241">
    <property type="reaction ID" value="UER00353"/>
</dbReference>
<feature type="binding site" evidence="3">
    <location>
        <position position="349"/>
    </location>
    <ligand>
        <name>CTP</name>
        <dbReference type="ChEBI" id="CHEBI:37563"/>
    </ligand>
</feature>
<dbReference type="GO" id="GO:0004633">
    <property type="term" value="F:phosphopantothenoylcysteine decarboxylase activity"/>
    <property type="evidence" value="ECO:0007669"/>
    <property type="project" value="UniProtKB-UniRule"/>
</dbReference>
<dbReference type="GO" id="GO:0046872">
    <property type="term" value="F:metal ion binding"/>
    <property type="evidence" value="ECO:0007669"/>
    <property type="project" value="UniProtKB-KW"/>
</dbReference>
<comment type="function">
    <text evidence="3">Catalyzes two sequential steps in the biosynthesis of coenzyme A. In the first step cysteine is conjugated to 4'-phosphopantothenate to form 4-phosphopantothenoylcysteine. In the second step the latter compound is decarboxylated to form 4'-phosphopantotheine.</text>
</comment>
<feature type="binding site" evidence="3">
    <location>
        <position position="367"/>
    </location>
    <ligand>
        <name>CTP</name>
        <dbReference type="ChEBI" id="CHEBI:37563"/>
    </ligand>
</feature>
<comment type="pathway">
    <text evidence="3 4">Cofactor biosynthesis; coenzyme A biosynthesis; CoA from (R)-pantothenate: step 2/5.</text>
</comment>
<dbReference type="InterPro" id="IPR035929">
    <property type="entry name" value="CoaB-like_sf"/>
</dbReference>
<keyword evidence="3 4" id="KW-0436">Ligase</keyword>
<accession>A0A1H8LNI6</accession>
<dbReference type="GO" id="GO:0015941">
    <property type="term" value="P:pantothenate catabolic process"/>
    <property type="evidence" value="ECO:0007669"/>
    <property type="project" value="InterPro"/>
</dbReference>
<feature type="active site" description="Proton donor" evidence="3">
    <location>
        <position position="168"/>
    </location>
</feature>
<dbReference type="Proteomes" id="UP000199054">
    <property type="component" value="Unassembled WGS sequence"/>
</dbReference>
<dbReference type="EC" id="6.3.2.5" evidence="3"/>
<keyword evidence="2 3" id="KW-0456">Lyase</keyword>
<dbReference type="Pfam" id="PF02441">
    <property type="entry name" value="Flavoprotein"/>
    <property type="match status" value="1"/>
</dbReference>
<comment type="function">
    <text evidence="4">Catalyzes two steps in the biosynthesis of coenzyme A. In the first step cysteine is conjugated to 4'-phosphopantothenate to form 4-phosphopantothenoylcysteine, in the latter compound is decarboxylated to form 4'-phosphopantotheine.</text>
</comment>
<dbReference type="AlphaFoldDB" id="A0A1H8LNI6"/>
<dbReference type="Pfam" id="PF04127">
    <property type="entry name" value="DFP"/>
    <property type="match status" value="1"/>
</dbReference>
<comment type="cofactor">
    <cofactor evidence="3">
        <name>FMN</name>
        <dbReference type="ChEBI" id="CHEBI:58210"/>
    </cofactor>
    <text evidence="3">Binds 1 FMN per subunit.</text>
</comment>
<sequence>MAICREALLGVKMNGKRVLLIVGGGIAAYKIPQLIRLLRGQGMAVTPVLTRAGAQFTTPMTLSVLAGEAVHEGLFDISTEAEIGHIQLSRAADLVVVAPATADLMAKMAGGLADDLASTLLLATDKRVLIAPAMNVRMWQHPATQRNLAMLRADGILTVGPDEGDMACGEYGPGRMAQPEAILGAIRDALAGAGPLKLLPEAQVQPRPLAGRHVIVTSGPTHEPIDPVRYIANRSSGAQGTAIAAALRDLGARVSFVTGPAQVPAPEGVDVIRVETARQMRDAVESALPADAAVMAAAVADWRVTNAAERKMKKDGSGRPPALEMAENPDILAWVSKLNKRRPKLVVGFAAETNDVTAHATDKRLRKGCDWIVANDVSPATGIMGGAENAVTLITAEGPEEWPRMGKPAVARILASRIAKELT</sequence>
<evidence type="ECO:0000259" key="5">
    <source>
        <dbReference type="Pfam" id="PF02441"/>
    </source>
</evidence>
<proteinExistence type="inferred from homology"/>
<feature type="region of interest" description="Phosphopantothenate--cysteine ligase" evidence="3">
    <location>
        <begin position="214"/>
        <end position="423"/>
    </location>
</feature>
<keyword evidence="3" id="KW-0460">Magnesium</keyword>
<keyword evidence="3 4" id="KW-0285">Flavoprotein</keyword>
<dbReference type="PANTHER" id="PTHR14359:SF6">
    <property type="entry name" value="PHOSPHOPANTOTHENOYLCYSTEINE DECARBOXYLASE"/>
    <property type="match status" value="1"/>
</dbReference>
<feature type="domain" description="Flavoprotein" evidence="5">
    <location>
        <begin position="16"/>
        <end position="190"/>
    </location>
</feature>
<feature type="binding site" evidence="3">
    <location>
        <position position="301"/>
    </location>
    <ligand>
        <name>CTP</name>
        <dbReference type="ChEBI" id="CHEBI:37563"/>
    </ligand>
</feature>
<keyword evidence="3 4" id="KW-0288">FMN</keyword>
<dbReference type="SUPFAM" id="SSF102645">
    <property type="entry name" value="CoaB-like"/>
    <property type="match status" value="1"/>
</dbReference>
<gene>
    <name evidence="3" type="primary">coaBC</name>
    <name evidence="7" type="ORF">SAMN04489859_103236</name>
</gene>
<comment type="similarity">
    <text evidence="3 4">In the N-terminal section; belongs to the HFCD (homo-oligomeric flavin containing Cys decarboxylase) superfamily.</text>
</comment>
<feature type="binding site" evidence="3">
    <location>
        <position position="311"/>
    </location>
    <ligand>
        <name>CTP</name>
        <dbReference type="ChEBI" id="CHEBI:37563"/>
    </ligand>
</feature>
<reference evidence="7 8" key="1">
    <citation type="submission" date="2016-10" db="EMBL/GenBank/DDBJ databases">
        <authorList>
            <person name="de Groot N.N."/>
        </authorList>
    </citation>
    <scope>NUCLEOTIDE SEQUENCE [LARGE SCALE GENOMIC DNA]</scope>
    <source>
        <strain evidence="7 8">DSM 8512</strain>
    </source>
</reference>
<dbReference type="Gene3D" id="3.40.50.1950">
    <property type="entry name" value="Flavin prenyltransferase-like"/>
    <property type="match status" value="1"/>
</dbReference>
<dbReference type="EC" id="4.1.1.36" evidence="3"/>
<dbReference type="InterPro" id="IPR036551">
    <property type="entry name" value="Flavin_trans-like"/>
</dbReference>
<keyword evidence="8" id="KW-1185">Reference proteome</keyword>
<evidence type="ECO:0000259" key="6">
    <source>
        <dbReference type="Pfam" id="PF04127"/>
    </source>
</evidence>
<evidence type="ECO:0000313" key="8">
    <source>
        <dbReference type="Proteomes" id="UP000199054"/>
    </source>
</evidence>
<dbReference type="GO" id="GO:0015937">
    <property type="term" value="P:coenzyme A biosynthetic process"/>
    <property type="evidence" value="ECO:0007669"/>
    <property type="project" value="UniProtKB-UniRule"/>
</dbReference>
<dbReference type="STRING" id="34002.SAMN04489859_103236"/>
<evidence type="ECO:0000256" key="2">
    <source>
        <dbReference type="ARBA" id="ARBA00023239"/>
    </source>
</evidence>
<feature type="binding site" evidence="3">
    <location>
        <begin position="329"/>
        <end position="332"/>
    </location>
    <ligand>
        <name>CTP</name>
        <dbReference type="ChEBI" id="CHEBI:37563"/>
    </ligand>
</feature>
<dbReference type="Gene3D" id="3.40.50.10300">
    <property type="entry name" value="CoaB-like"/>
    <property type="match status" value="1"/>
</dbReference>
<dbReference type="GO" id="GO:0004632">
    <property type="term" value="F:phosphopantothenate--cysteine ligase activity"/>
    <property type="evidence" value="ECO:0007669"/>
    <property type="project" value="UniProtKB-UniRule"/>
</dbReference>
<protein>
    <recommendedName>
        <fullName evidence="3">Coenzyme A biosynthesis bifunctional protein CoaBC</fullName>
    </recommendedName>
    <alternativeName>
        <fullName evidence="3">DNA/pantothenate metabolism flavoprotein</fullName>
    </alternativeName>
    <alternativeName>
        <fullName evidence="3">Phosphopantothenoylcysteine synthetase/decarboxylase</fullName>
        <shortName evidence="3">PPCS-PPCDC</shortName>
    </alternativeName>
    <domain>
        <recommendedName>
            <fullName evidence="3">Phosphopantothenoylcysteine decarboxylase</fullName>
            <shortName evidence="3">PPC decarboxylase</shortName>
            <shortName evidence="3">PPC-DC</shortName>
            <ecNumber evidence="3">4.1.1.36</ecNumber>
        </recommendedName>
        <alternativeName>
            <fullName evidence="3">CoaC</fullName>
        </alternativeName>
    </domain>
    <domain>
        <recommendedName>
            <fullName evidence="3">Phosphopantothenate--cysteine ligase</fullName>
            <ecNumber evidence="3">6.3.2.5</ecNumber>
        </recommendedName>
        <alternativeName>
            <fullName evidence="3">CoaB</fullName>
        </alternativeName>
        <alternativeName>
            <fullName evidence="3">Phosphopantothenoylcysteine synthetase</fullName>
            <shortName evidence="3">PPC synthetase</shortName>
            <shortName evidence="3">PPC-S</shortName>
        </alternativeName>
    </domain>
</protein>
<comment type="caution">
    <text evidence="3">Lacks conserved residue(s) required for the propagation of feature annotation.</text>
</comment>
<dbReference type="HAMAP" id="MF_02225">
    <property type="entry name" value="CoaBC"/>
    <property type="match status" value="1"/>
</dbReference>
<dbReference type="PANTHER" id="PTHR14359">
    <property type="entry name" value="HOMO-OLIGOMERIC FLAVIN CONTAINING CYS DECARBOXYLASE FAMILY"/>
    <property type="match status" value="1"/>
</dbReference>
<dbReference type="SUPFAM" id="SSF52507">
    <property type="entry name" value="Homo-oligomeric flavin-containing Cys decarboxylases, HFCD"/>
    <property type="match status" value="1"/>
</dbReference>
<comment type="pathway">
    <text evidence="3 4">Cofactor biosynthesis; coenzyme A biosynthesis; CoA from (R)-pantothenate: step 3/5.</text>
</comment>
<dbReference type="InterPro" id="IPR007085">
    <property type="entry name" value="DNA/pantothenate-metab_flavo_C"/>
</dbReference>
<comment type="similarity">
    <text evidence="3 4">In the C-terminal section; belongs to the PPC synthetase family.</text>
</comment>
<keyword evidence="3" id="KW-0511">Multifunctional enzyme</keyword>
<comment type="cofactor">
    <cofactor evidence="3">
        <name>Mg(2+)</name>
        <dbReference type="ChEBI" id="CHEBI:18420"/>
    </cofactor>
</comment>
<name>A0A1H8LNI6_9RHOB</name>
<dbReference type="GO" id="GO:0071513">
    <property type="term" value="C:phosphopantothenoylcysteine decarboxylase complex"/>
    <property type="evidence" value="ECO:0007669"/>
    <property type="project" value="TreeGrafter"/>
</dbReference>
<evidence type="ECO:0000256" key="1">
    <source>
        <dbReference type="ARBA" id="ARBA00022793"/>
    </source>
</evidence>
<feature type="domain" description="DNA/pantothenate metabolism flavoprotein C-terminal" evidence="6">
    <location>
        <begin position="209"/>
        <end position="420"/>
    </location>
</feature>
<evidence type="ECO:0000313" key="7">
    <source>
        <dbReference type="EMBL" id="SEO06687.1"/>
    </source>
</evidence>
<dbReference type="EMBL" id="FODE01000032">
    <property type="protein sequence ID" value="SEO06687.1"/>
    <property type="molecule type" value="Genomic_DNA"/>
</dbReference>
<dbReference type="InterPro" id="IPR005252">
    <property type="entry name" value="CoaBC"/>
</dbReference>
<evidence type="ECO:0000256" key="4">
    <source>
        <dbReference type="RuleBase" id="RU364078"/>
    </source>
</evidence>
<keyword evidence="3" id="KW-0479">Metal-binding</keyword>
<keyword evidence="1 3" id="KW-0210">Decarboxylase</keyword>
<organism evidence="7 8">
    <name type="scientific">Paracoccus alcaliphilus</name>
    <dbReference type="NCBI Taxonomy" id="34002"/>
    <lineage>
        <taxon>Bacteria</taxon>
        <taxon>Pseudomonadati</taxon>
        <taxon>Pseudomonadota</taxon>
        <taxon>Alphaproteobacteria</taxon>
        <taxon>Rhodobacterales</taxon>
        <taxon>Paracoccaceae</taxon>
        <taxon>Paracoccus</taxon>
    </lineage>
</organism>
<comment type="catalytic activity">
    <reaction evidence="3 4">
        <text>(R)-4'-phosphopantothenate + L-cysteine + CTP = N-[(R)-4-phosphopantothenoyl]-L-cysteine + CMP + diphosphate + H(+)</text>
        <dbReference type="Rhea" id="RHEA:19397"/>
        <dbReference type="ChEBI" id="CHEBI:10986"/>
        <dbReference type="ChEBI" id="CHEBI:15378"/>
        <dbReference type="ChEBI" id="CHEBI:33019"/>
        <dbReference type="ChEBI" id="CHEBI:35235"/>
        <dbReference type="ChEBI" id="CHEBI:37563"/>
        <dbReference type="ChEBI" id="CHEBI:59458"/>
        <dbReference type="ChEBI" id="CHEBI:60377"/>
        <dbReference type="EC" id="6.3.2.5"/>
    </reaction>
</comment>
<dbReference type="GO" id="GO:0010181">
    <property type="term" value="F:FMN binding"/>
    <property type="evidence" value="ECO:0007669"/>
    <property type="project" value="UniProtKB-UniRule"/>
</dbReference>
<feature type="region of interest" description="Phosphopantothenoylcysteine decarboxylase" evidence="3">
    <location>
        <begin position="1"/>
        <end position="213"/>
    </location>
</feature>
<evidence type="ECO:0000256" key="3">
    <source>
        <dbReference type="HAMAP-Rule" id="MF_02225"/>
    </source>
</evidence>
<comment type="catalytic activity">
    <reaction evidence="3 4">
        <text>N-[(R)-4-phosphopantothenoyl]-L-cysteine + H(+) = (R)-4'-phosphopantetheine + CO2</text>
        <dbReference type="Rhea" id="RHEA:16793"/>
        <dbReference type="ChEBI" id="CHEBI:15378"/>
        <dbReference type="ChEBI" id="CHEBI:16526"/>
        <dbReference type="ChEBI" id="CHEBI:59458"/>
        <dbReference type="ChEBI" id="CHEBI:61723"/>
        <dbReference type="EC" id="4.1.1.36"/>
    </reaction>
</comment>
<dbReference type="NCBIfam" id="TIGR00521">
    <property type="entry name" value="coaBC_dfp"/>
    <property type="match status" value="1"/>
</dbReference>